<keyword evidence="8" id="KW-1185">Reference proteome</keyword>
<dbReference type="Pfam" id="PF21142">
    <property type="entry name" value="A2M_bMG2"/>
    <property type="match status" value="1"/>
</dbReference>
<dbReference type="InterPro" id="IPR000177">
    <property type="entry name" value="Apple"/>
</dbReference>
<dbReference type="InterPro" id="IPR021868">
    <property type="entry name" value="Alpha_2_Macroglob_MG3"/>
</dbReference>
<dbReference type="Pfam" id="PF01835">
    <property type="entry name" value="MG2"/>
    <property type="match status" value="1"/>
</dbReference>
<dbReference type="Pfam" id="PF00024">
    <property type="entry name" value="PAN_1"/>
    <property type="match status" value="1"/>
</dbReference>
<dbReference type="SMART" id="SM01359">
    <property type="entry name" value="A2M_N_2"/>
    <property type="match status" value="1"/>
</dbReference>
<evidence type="ECO:0000256" key="3">
    <source>
        <dbReference type="ARBA" id="ARBA00022737"/>
    </source>
</evidence>
<protein>
    <submittedName>
        <fullName evidence="7">Alpha-2-macroglobulin family protein</fullName>
    </submittedName>
</protein>
<evidence type="ECO:0000259" key="6">
    <source>
        <dbReference type="PROSITE" id="PS50948"/>
    </source>
</evidence>
<comment type="caution">
    <text evidence="7">The sequence shown here is derived from an EMBL/GenBank/DDBJ whole genome shotgun (WGS) entry which is preliminary data.</text>
</comment>
<dbReference type="PROSITE" id="PS50948">
    <property type="entry name" value="PAN"/>
    <property type="match status" value="1"/>
</dbReference>
<dbReference type="EMBL" id="JAATOP010000008">
    <property type="protein sequence ID" value="NIY73261.1"/>
    <property type="molecule type" value="Genomic_DNA"/>
</dbReference>
<dbReference type="Pfam" id="PF17962">
    <property type="entry name" value="bMG6"/>
    <property type="match status" value="1"/>
</dbReference>
<dbReference type="Gene3D" id="2.60.40.1930">
    <property type="match status" value="1"/>
</dbReference>
<dbReference type="InterPro" id="IPR049120">
    <property type="entry name" value="A2M_bMG2"/>
</dbReference>
<sequence>MRIMWVAAAVLAATPVLAQDQSFVPERRLEYTLNNDLPGGDIQSIRDTTLQVCESSCLSDTSCEAFTFNQRSAACFLKAGDLEEEYFAGAYSAHIRETTDAAQALGAMRAQDLTLFVSDSLLGQVQTLSRDIGKYHVANGFDRDALLGSAQKASGEGDYLTAARNYGAALSIAEDVDTWLSYAFAARRMPQNARDEQREIKRRADLAAINAYLRASSNVDRRRSLVALAQAFENEDRGRQMIPALRLAMEVSPDREVEALLEDAINEYGFRVVDTEVESDSETPRICAIFNEPLVKTGVDYAPFVQLPDQAMTVEVSDDRLCLDGAEHGQRYTFTLREGMPAESGETLARNTELALYVRDRSASVRFMSNAYVLPRLGDVAIPIETVNLNEVDLRLRRMSDRNLRQMMQERTFGQPVYPWNDEYLDDTVLTDVWDGTVEVSGDLNADSLSRIPLAEALGDQPAGVYLLTAMIPGSDTEWEAPATQWFILSDVGISTMLGSDGLTVVTRSLADSSALEGAEVQLVSVGNAVLGTATADAVGVAKFDAGLTRGTGTSAPALVTVRNDTDMAFLSLDGPAFDLSDRGVEGREPAGPIDVFLTTDRGAYRAGETIHATALLRDEDVTALTGVPLTAILRRPDGVEYSRSTLTEDHSGGYVYDLPIAGTAPRGAWRLEVKADTNAAPLASARVLVEDFLPERIDFDIDLPEVINLDDIADVPVTANYLFGAPAAGLDVEGEAILSAQASVAGWEGYKFGRYNERFNTRTGYVYGDATGDDGSTLVELDLPIYERVTRPLSMALNVRLVEGSGRPVERRASATVLSGENLIGIKPLFDADVAENATASFEVVGVGSDLRETAMEADWTVNRLTNRYQWYSIDGRWDWNLVTTRERVASGHITLGNGAVSVEAPTTWGEYELVVESREDAEIASSVSYYAGWYVPADSQKTPDVLDVSLDAEAYAVGDTATLRIVPRYAGTALVSVLSNHVIHMEAVEVSEGENLIPLSVTDEWGAGAYVTASVIRPMDVAAGHNPARSMGLAYAAIAPGDRELAVSLDLPEQMRPRGPMDITVDVDGLVEGDEAWVTVAAVDVGILNLTNFKAPEPTDYYFGQRRLGIELRDIYGDLIDGLNGSLGNVRSGGDGISPMGMEAPPPTEELVAYFSGPVAVGADGKARVSFDLPAFNGTVKVMAVAWSDTGVGEASQDVIVRDPVVLTVSAPRFMSPEDTSRILMEITHTDGPAGELGVAVSADGVVIDASAIPSSVNLPKGENVTLSLPVFAEEVGLHHVTFTLTTPDGETLDKVITIPVEVNDPAIVRQSRMTLAAGDTFMFDRSVFDGLMDGTGEATLSVGALARLDAPGLLLALDQYPYGCTEQITSRAMPLLYMGALAKVMGLDTAGDLDERIGQAITEVLGNQDSNGAFGLWNPSSGDLWLDAYVTDFLSRARELGYDVPDRAFGSAVDNLRNAVNYYPDFDGGATDLAYALYVLARENAAPVGDLRYYADQKAADFGSPLALAQLGAALASYGEQQRADRLFGMAEDRIVARDAGAEPNTWRSDYGTYRRDTAAVLTLASEANSDAVDEDAMVSRLVGVGERASTQEAVWTLLAANALTNSFADAGITLNGEVPDGPLVHMLESAAANPVLVANNGKQGTALTVTTYGVPEQPELAGGKAYAISRAYYDLDGNAVDLSEPVAAGARLVAVVRVDPLGDQEGRLMVNDPLPAGFEIDNPNLVSGGAIANLNWLESVDAESSQFLADRFLAAVDWRSDDPFTLAYIVRATTPGAYHHPAASVEDMYRPDHRAWSDAGTVAVIE</sequence>
<dbReference type="Proteomes" id="UP000709466">
    <property type="component" value="Unassembled WGS sequence"/>
</dbReference>
<dbReference type="Pfam" id="PF07703">
    <property type="entry name" value="A2M_BRD"/>
    <property type="match status" value="1"/>
</dbReference>
<dbReference type="InterPro" id="IPR008930">
    <property type="entry name" value="Terpenoid_cyclase/PrenylTrfase"/>
</dbReference>
<dbReference type="Gene3D" id="3.50.4.10">
    <property type="entry name" value="Hepatocyte Growth Factor"/>
    <property type="match status" value="1"/>
</dbReference>
<evidence type="ECO:0000256" key="1">
    <source>
        <dbReference type="ARBA" id="ARBA00010556"/>
    </source>
</evidence>
<keyword evidence="3" id="KW-0677">Repeat</keyword>
<keyword evidence="2 5" id="KW-0732">Signal</keyword>
<dbReference type="InterPro" id="IPR041462">
    <property type="entry name" value="Bact_A2M_MG6"/>
</dbReference>
<dbReference type="SUPFAM" id="SSF57414">
    <property type="entry name" value="Hairpin loop containing domain-like"/>
    <property type="match status" value="1"/>
</dbReference>
<accession>A0ABX0W173</accession>
<dbReference type="Pfam" id="PF17972">
    <property type="entry name" value="bMG5"/>
    <property type="match status" value="1"/>
</dbReference>
<dbReference type="CDD" id="cd02891">
    <property type="entry name" value="A2M_like"/>
    <property type="match status" value="1"/>
</dbReference>
<keyword evidence="4" id="KW-1015">Disulfide bond</keyword>
<reference evidence="7 8" key="1">
    <citation type="submission" date="2020-03" db="EMBL/GenBank/DDBJ databases">
        <title>Bacterial isolates of synthetic phycosphere.</title>
        <authorList>
            <person name="Fu H."/>
            <person name="Moran M.A."/>
        </authorList>
    </citation>
    <scope>NUCLEOTIDE SEQUENCE [LARGE SCALE GENOMIC DNA]</scope>
    <source>
        <strain evidence="7 8">HF1</strain>
    </source>
</reference>
<dbReference type="InterPro" id="IPR003609">
    <property type="entry name" value="Pan_app"/>
</dbReference>
<dbReference type="PANTHER" id="PTHR40094">
    <property type="entry name" value="ALPHA-2-MACROGLOBULIN HOMOLOG"/>
    <property type="match status" value="1"/>
</dbReference>
<dbReference type="Pfam" id="PF11974">
    <property type="entry name" value="bMG3"/>
    <property type="match status" value="1"/>
</dbReference>
<dbReference type="Gene3D" id="1.50.10.20">
    <property type="match status" value="1"/>
</dbReference>
<dbReference type="InterPro" id="IPR002890">
    <property type="entry name" value="MG2"/>
</dbReference>
<dbReference type="InterPro" id="IPR041246">
    <property type="entry name" value="Bact_MG10"/>
</dbReference>
<feature type="domain" description="Apple" evidence="6">
    <location>
        <begin position="24"/>
        <end position="99"/>
    </location>
</feature>
<evidence type="ECO:0000256" key="5">
    <source>
        <dbReference type="SAM" id="SignalP"/>
    </source>
</evidence>
<evidence type="ECO:0000313" key="7">
    <source>
        <dbReference type="EMBL" id="NIY73261.1"/>
    </source>
</evidence>
<dbReference type="PANTHER" id="PTHR40094:SF1">
    <property type="entry name" value="UBIQUITIN DOMAIN-CONTAINING PROTEIN"/>
    <property type="match status" value="1"/>
</dbReference>
<organism evidence="7 8">
    <name type="scientific">Marivivens donghaensis</name>
    <dbReference type="NCBI Taxonomy" id="1699413"/>
    <lineage>
        <taxon>Bacteria</taxon>
        <taxon>Pseudomonadati</taxon>
        <taxon>Pseudomonadota</taxon>
        <taxon>Alphaproteobacteria</taxon>
        <taxon>Rhodobacterales</taxon>
        <taxon>Paracoccaceae</taxon>
        <taxon>Marivivens group</taxon>
        <taxon>Marivivens</taxon>
    </lineage>
</organism>
<evidence type="ECO:0000256" key="4">
    <source>
        <dbReference type="ARBA" id="ARBA00023157"/>
    </source>
</evidence>
<evidence type="ECO:0000256" key="2">
    <source>
        <dbReference type="ARBA" id="ARBA00022729"/>
    </source>
</evidence>
<proteinExistence type="inferred from homology"/>
<dbReference type="RefSeq" id="WP_167638645.1">
    <property type="nucleotide sequence ID" value="NZ_JAATOP010000008.1"/>
</dbReference>
<evidence type="ECO:0000313" key="8">
    <source>
        <dbReference type="Proteomes" id="UP000709466"/>
    </source>
</evidence>
<dbReference type="PIRSF" id="PIRSF038980">
    <property type="entry name" value="A2M_bac"/>
    <property type="match status" value="1"/>
</dbReference>
<dbReference type="InterPro" id="IPR001599">
    <property type="entry name" value="Macroglobln_a2"/>
</dbReference>
<gene>
    <name evidence="7" type="ORF">HCZ30_12575</name>
</gene>
<dbReference type="CDD" id="cd01100">
    <property type="entry name" value="APPLE_Factor_XI_like"/>
    <property type="match status" value="1"/>
</dbReference>
<dbReference type="InterPro" id="IPR026284">
    <property type="entry name" value="A2MG_proteobact"/>
</dbReference>
<name>A0ABX0W173_9RHOB</name>
<dbReference type="InterPro" id="IPR011625">
    <property type="entry name" value="A2M_N_BRD"/>
</dbReference>
<dbReference type="SMART" id="SM01360">
    <property type="entry name" value="A2M"/>
    <property type="match status" value="1"/>
</dbReference>
<dbReference type="Pfam" id="PF17973">
    <property type="entry name" value="bMG10"/>
    <property type="match status" value="1"/>
</dbReference>
<dbReference type="InterPro" id="IPR041203">
    <property type="entry name" value="Bact_A2M_MG5"/>
</dbReference>
<comment type="similarity">
    <text evidence="1">Belongs to the protease inhibitor I39 (alpha-2-macroglobulin) family. Bacterial alpha-2-macroglobulin subfamily.</text>
</comment>
<feature type="chain" id="PRO_5046796423" evidence="5">
    <location>
        <begin position="19"/>
        <end position="1810"/>
    </location>
</feature>
<dbReference type="SUPFAM" id="SSF48239">
    <property type="entry name" value="Terpenoid cyclases/Protein prenyltransferases"/>
    <property type="match status" value="1"/>
</dbReference>
<dbReference type="Pfam" id="PF00207">
    <property type="entry name" value="A2M"/>
    <property type="match status" value="1"/>
</dbReference>
<dbReference type="InterPro" id="IPR051802">
    <property type="entry name" value="YfhM-like"/>
</dbReference>
<feature type="signal peptide" evidence="5">
    <location>
        <begin position="1"/>
        <end position="18"/>
    </location>
</feature>